<proteinExistence type="predicted"/>
<evidence type="ECO:0000313" key="3">
    <source>
        <dbReference type="Proteomes" id="UP001434883"/>
    </source>
</evidence>
<evidence type="ECO:0000313" key="2">
    <source>
        <dbReference type="EMBL" id="MEQ2193564.1"/>
    </source>
</evidence>
<dbReference type="Proteomes" id="UP001434883">
    <property type="component" value="Unassembled WGS sequence"/>
</dbReference>
<name>A0ABV0QCM9_9TELE</name>
<reference evidence="2 3" key="1">
    <citation type="submission" date="2021-06" db="EMBL/GenBank/DDBJ databases">
        <authorList>
            <person name="Palmer J.M."/>
        </authorList>
    </citation>
    <scope>NUCLEOTIDE SEQUENCE [LARGE SCALE GENOMIC DNA]</scope>
    <source>
        <strain evidence="2 3">XC_2019</strain>
        <tissue evidence="2">Muscle</tissue>
    </source>
</reference>
<feature type="region of interest" description="Disordered" evidence="1">
    <location>
        <begin position="27"/>
        <end position="48"/>
    </location>
</feature>
<protein>
    <submittedName>
        <fullName evidence="2">Uncharacterized protein</fullName>
    </submittedName>
</protein>
<comment type="caution">
    <text evidence="2">The sequence shown here is derived from an EMBL/GenBank/DDBJ whole genome shotgun (WGS) entry which is preliminary data.</text>
</comment>
<gene>
    <name evidence="2" type="ORF">XENOCAPTIV_003797</name>
</gene>
<keyword evidence="3" id="KW-1185">Reference proteome</keyword>
<organism evidence="2 3">
    <name type="scientific">Xenoophorus captivus</name>
    <dbReference type="NCBI Taxonomy" id="1517983"/>
    <lineage>
        <taxon>Eukaryota</taxon>
        <taxon>Metazoa</taxon>
        <taxon>Chordata</taxon>
        <taxon>Craniata</taxon>
        <taxon>Vertebrata</taxon>
        <taxon>Euteleostomi</taxon>
        <taxon>Actinopterygii</taxon>
        <taxon>Neopterygii</taxon>
        <taxon>Teleostei</taxon>
        <taxon>Neoteleostei</taxon>
        <taxon>Acanthomorphata</taxon>
        <taxon>Ovalentaria</taxon>
        <taxon>Atherinomorphae</taxon>
        <taxon>Cyprinodontiformes</taxon>
        <taxon>Goodeidae</taxon>
        <taxon>Xenoophorus</taxon>
    </lineage>
</organism>
<sequence length="65" mass="7209">VCFREMRTERIRETSFACLLVLGLKSHSRATRSHSDPGLSPSLSARKASSDALQVAARFRLPSHL</sequence>
<feature type="non-terminal residue" evidence="2">
    <location>
        <position position="1"/>
    </location>
</feature>
<accession>A0ABV0QCM9</accession>
<evidence type="ECO:0000256" key="1">
    <source>
        <dbReference type="SAM" id="MobiDB-lite"/>
    </source>
</evidence>
<dbReference type="EMBL" id="JAHRIN010008542">
    <property type="protein sequence ID" value="MEQ2193564.1"/>
    <property type="molecule type" value="Genomic_DNA"/>
</dbReference>